<protein>
    <submittedName>
        <fullName evidence="7">Integrase</fullName>
    </submittedName>
</protein>
<evidence type="ECO:0000313" key="7">
    <source>
        <dbReference type="EMBL" id="MBA8794026.1"/>
    </source>
</evidence>
<dbReference type="Gene3D" id="1.10.443.10">
    <property type="entry name" value="Intergrase catalytic core"/>
    <property type="match status" value="1"/>
</dbReference>
<evidence type="ECO:0000256" key="4">
    <source>
        <dbReference type="PROSITE-ProRule" id="PRU01248"/>
    </source>
</evidence>
<keyword evidence="1" id="KW-0229">DNA integration</keyword>
<dbReference type="InterPro" id="IPR011010">
    <property type="entry name" value="DNA_brk_join_enz"/>
</dbReference>
<evidence type="ECO:0000259" key="5">
    <source>
        <dbReference type="PROSITE" id="PS51898"/>
    </source>
</evidence>
<dbReference type="InterPro" id="IPR010998">
    <property type="entry name" value="Integrase_recombinase_N"/>
</dbReference>
<dbReference type="InterPro" id="IPR002104">
    <property type="entry name" value="Integrase_catalytic"/>
</dbReference>
<keyword evidence="8" id="KW-1185">Reference proteome</keyword>
<dbReference type="PROSITE" id="PS51898">
    <property type="entry name" value="TYR_RECOMBINASE"/>
    <property type="match status" value="1"/>
</dbReference>
<evidence type="ECO:0000256" key="1">
    <source>
        <dbReference type="ARBA" id="ARBA00022908"/>
    </source>
</evidence>
<organism evidence="7 8">
    <name type="scientific">Microlunatus kandeliicorticis</name>
    <dbReference type="NCBI Taxonomy" id="1759536"/>
    <lineage>
        <taxon>Bacteria</taxon>
        <taxon>Bacillati</taxon>
        <taxon>Actinomycetota</taxon>
        <taxon>Actinomycetes</taxon>
        <taxon>Propionibacteriales</taxon>
        <taxon>Propionibacteriaceae</taxon>
        <taxon>Microlunatus</taxon>
    </lineage>
</organism>
<dbReference type="InterPro" id="IPR004107">
    <property type="entry name" value="Integrase_SAM-like_N"/>
</dbReference>
<sequence>MSGRRVSGDGSVYQLSDGTWRGVIDLGWHGGKRRRKYIRGRTKAEVAKETRRLAGEADAGRLSHDRAPTLSGWLDRYLTEVAATTVRPSTLSRYRQEVRLYIAPVLGAIRLDKLDAADISAFYQDQLRVLSPGSVRRLHALLRRSLNVAVRWQVMRWNPVLAVDPPSVETKEVHPFSVEEARRFLRVVQGDRLEARWMLAVMLGMRQGEALGLSWADVDFDKATVRVRQALQYRSGNGLELVAPKTARSKRTVPMSESIMAALKLRREEQDADRVAAGEFWEDWGLVFTTKVGTPFSPRNDYRNFIGWLEEAGLRRVRLHDLRHTAASLMLAQGVPARVVMQTLGHSQISITLNTYSHVSPDLSRLSADRMESLLGGSDSGPLAAIVAASEDSNGPLTGQE</sequence>
<dbReference type="Pfam" id="PF14659">
    <property type="entry name" value="Phage_int_SAM_3"/>
    <property type="match status" value="1"/>
</dbReference>
<gene>
    <name evidence="7" type="ORF">FHX74_001631</name>
</gene>
<dbReference type="PANTHER" id="PTHR30349:SF91">
    <property type="entry name" value="INTA PROTEIN"/>
    <property type="match status" value="1"/>
</dbReference>
<dbReference type="GO" id="GO:0003677">
    <property type="term" value="F:DNA binding"/>
    <property type="evidence" value="ECO:0007669"/>
    <property type="project" value="UniProtKB-UniRule"/>
</dbReference>
<dbReference type="SUPFAM" id="SSF56349">
    <property type="entry name" value="DNA breaking-rejoining enzymes"/>
    <property type="match status" value="1"/>
</dbReference>
<feature type="domain" description="Tyr recombinase" evidence="5">
    <location>
        <begin position="171"/>
        <end position="369"/>
    </location>
</feature>
<evidence type="ECO:0000313" key="8">
    <source>
        <dbReference type="Proteomes" id="UP000523079"/>
    </source>
</evidence>
<comment type="caution">
    <text evidence="7">The sequence shown here is derived from an EMBL/GenBank/DDBJ whole genome shotgun (WGS) entry which is preliminary data.</text>
</comment>
<reference evidence="7 8" key="1">
    <citation type="submission" date="2020-07" db="EMBL/GenBank/DDBJ databases">
        <title>Sequencing the genomes of 1000 actinobacteria strains.</title>
        <authorList>
            <person name="Klenk H.-P."/>
        </authorList>
    </citation>
    <scope>NUCLEOTIDE SEQUENCE [LARGE SCALE GENOMIC DNA]</scope>
    <source>
        <strain evidence="7 8">DSM 100723</strain>
    </source>
</reference>
<dbReference type="CDD" id="cd01189">
    <property type="entry name" value="INT_ICEBs1_C_like"/>
    <property type="match status" value="1"/>
</dbReference>
<dbReference type="PANTHER" id="PTHR30349">
    <property type="entry name" value="PHAGE INTEGRASE-RELATED"/>
    <property type="match status" value="1"/>
</dbReference>
<dbReference type="InterPro" id="IPR044068">
    <property type="entry name" value="CB"/>
</dbReference>
<name>A0A7W3P5J1_9ACTN</name>
<keyword evidence="3" id="KW-0233">DNA recombination</keyword>
<dbReference type="Proteomes" id="UP000523079">
    <property type="component" value="Unassembled WGS sequence"/>
</dbReference>
<dbReference type="EMBL" id="JACGWT010000002">
    <property type="protein sequence ID" value="MBA8794026.1"/>
    <property type="molecule type" value="Genomic_DNA"/>
</dbReference>
<keyword evidence="2 4" id="KW-0238">DNA-binding</keyword>
<dbReference type="Gene3D" id="1.10.150.130">
    <property type="match status" value="1"/>
</dbReference>
<dbReference type="RefSeq" id="WP_182559551.1">
    <property type="nucleotide sequence ID" value="NZ_JACGWT010000002.1"/>
</dbReference>
<evidence type="ECO:0000256" key="2">
    <source>
        <dbReference type="ARBA" id="ARBA00023125"/>
    </source>
</evidence>
<proteinExistence type="predicted"/>
<dbReference type="PROSITE" id="PS51900">
    <property type="entry name" value="CB"/>
    <property type="match status" value="1"/>
</dbReference>
<accession>A0A7W3P5J1</accession>
<dbReference type="GO" id="GO:0006310">
    <property type="term" value="P:DNA recombination"/>
    <property type="evidence" value="ECO:0007669"/>
    <property type="project" value="UniProtKB-KW"/>
</dbReference>
<feature type="domain" description="Core-binding (CB)" evidence="6">
    <location>
        <begin position="68"/>
        <end position="150"/>
    </location>
</feature>
<dbReference type="InterPro" id="IPR050090">
    <property type="entry name" value="Tyrosine_recombinase_XerCD"/>
</dbReference>
<evidence type="ECO:0000259" key="6">
    <source>
        <dbReference type="PROSITE" id="PS51900"/>
    </source>
</evidence>
<dbReference type="Pfam" id="PF00589">
    <property type="entry name" value="Phage_integrase"/>
    <property type="match status" value="1"/>
</dbReference>
<evidence type="ECO:0000256" key="3">
    <source>
        <dbReference type="ARBA" id="ARBA00023172"/>
    </source>
</evidence>
<dbReference type="InterPro" id="IPR013762">
    <property type="entry name" value="Integrase-like_cat_sf"/>
</dbReference>
<dbReference type="GO" id="GO:0015074">
    <property type="term" value="P:DNA integration"/>
    <property type="evidence" value="ECO:0007669"/>
    <property type="project" value="UniProtKB-KW"/>
</dbReference>
<dbReference type="AlphaFoldDB" id="A0A7W3P5J1"/>